<proteinExistence type="predicted"/>
<keyword evidence="3" id="KW-1185">Reference proteome</keyword>
<reference evidence="2 3" key="1">
    <citation type="submission" date="2020-04" db="EMBL/GenBank/DDBJ databases">
        <title>Complete genome of a Psychrophilic, Marine, Gas Vacuolate Bacterium Polaromonas vacuolata KCTC 22033T.</title>
        <authorList>
            <person name="Hwang K."/>
            <person name="Kim K.M."/>
        </authorList>
    </citation>
    <scope>NUCLEOTIDE SEQUENCE [LARGE SCALE GENOMIC DNA]</scope>
    <source>
        <strain evidence="2 3">KCTC 22033</strain>
    </source>
</reference>
<evidence type="ECO:0000313" key="2">
    <source>
        <dbReference type="EMBL" id="QJC55283.1"/>
    </source>
</evidence>
<evidence type="ECO:0000313" key="3">
    <source>
        <dbReference type="Proteomes" id="UP000502041"/>
    </source>
</evidence>
<dbReference type="KEGG" id="pvac:HC248_00561"/>
<dbReference type="Proteomes" id="UP000502041">
    <property type="component" value="Chromosome"/>
</dbReference>
<evidence type="ECO:0000256" key="1">
    <source>
        <dbReference type="SAM" id="MobiDB-lite"/>
    </source>
</evidence>
<sequence length="143" mass="15697">MLRYMQNGNHDLGRPQSHDSNDAHDAYEAPNSGRSHWDILKHTVKVWWHHHPANIAYDMVQPLVKIYAAEHPFKILAVSAGVGAAAVLIKPWRLVSVSALLVSAMRSSNISSVVMTLLTSSIYNATANQSDTNAADNPTQQAD</sequence>
<name>A0A6H2H653_9BURK</name>
<feature type="region of interest" description="Disordered" evidence="1">
    <location>
        <begin position="1"/>
        <end position="31"/>
    </location>
</feature>
<dbReference type="AlphaFoldDB" id="A0A6H2H653"/>
<accession>A0A6H2H653</accession>
<gene>
    <name evidence="2" type="ORF">HC248_00561</name>
</gene>
<feature type="compositionally biased region" description="Basic and acidic residues" evidence="1">
    <location>
        <begin position="11"/>
        <end position="27"/>
    </location>
</feature>
<protein>
    <submittedName>
        <fullName evidence="2">Uncharacterized protein</fullName>
    </submittedName>
</protein>
<dbReference type="EMBL" id="CP051461">
    <property type="protein sequence ID" value="QJC55283.1"/>
    <property type="molecule type" value="Genomic_DNA"/>
</dbReference>
<organism evidence="2 3">
    <name type="scientific">Polaromonas vacuolata</name>
    <dbReference type="NCBI Taxonomy" id="37448"/>
    <lineage>
        <taxon>Bacteria</taxon>
        <taxon>Pseudomonadati</taxon>
        <taxon>Pseudomonadota</taxon>
        <taxon>Betaproteobacteria</taxon>
        <taxon>Burkholderiales</taxon>
        <taxon>Comamonadaceae</taxon>
        <taxon>Polaromonas</taxon>
    </lineage>
</organism>